<evidence type="ECO:0000313" key="3">
    <source>
        <dbReference type="EMBL" id="MBP1890502.1"/>
    </source>
</evidence>
<dbReference type="Proteomes" id="UP000783390">
    <property type="component" value="Unassembled WGS sequence"/>
</dbReference>
<gene>
    <name evidence="3" type="ORF">J2Z53_002102</name>
</gene>
<dbReference type="PANTHER" id="PTHR43054">
    <property type="match status" value="1"/>
</dbReference>
<dbReference type="InterPro" id="IPR055170">
    <property type="entry name" value="GFO_IDH_MocA-like_dom"/>
</dbReference>
<dbReference type="InterPro" id="IPR000683">
    <property type="entry name" value="Gfo/Idh/MocA-like_OxRdtase_N"/>
</dbReference>
<dbReference type="Gene3D" id="3.30.360.10">
    <property type="entry name" value="Dihydrodipicolinate Reductase, domain 2"/>
    <property type="match status" value="1"/>
</dbReference>
<evidence type="ECO:0000259" key="1">
    <source>
        <dbReference type="Pfam" id="PF01408"/>
    </source>
</evidence>
<dbReference type="Gene3D" id="3.40.50.720">
    <property type="entry name" value="NAD(P)-binding Rossmann-like Domain"/>
    <property type="match status" value="1"/>
</dbReference>
<feature type="domain" description="GFO/IDH/MocA-like oxidoreductase" evidence="2">
    <location>
        <begin position="140"/>
        <end position="249"/>
    </location>
</feature>
<dbReference type="EMBL" id="JAGGJZ010000007">
    <property type="protein sequence ID" value="MBP1890502.1"/>
    <property type="molecule type" value="Genomic_DNA"/>
</dbReference>
<dbReference type="SUPFAM" id="SSF51735">
    <property type="entry name" value="NAD(P)-binding Rossmann-fold domains"/>
    <property type="match status" value="1"/>
</dbReference>
<name>A0ABS4F2N9_9CLOT</name>
<dbReference type="RefSeq" id="WP_209797418.1">
    <property type="nucleotide sequence ID" value="NZ_JAGGJZ010000007.1"/>
</dbReference>
<proteinExistence type="predicted"/>
<dbReference type="SUPFAM" id="SSF55347">
    <property type="entry name" value="Glyceraldehyde-3-phosphate dehydrogenase-like, C-terminal domain"/>
    <property type="match status" value="1"/>
</dbReference>
<protein>
    <submittedName>
        <fullName evidence="3">Dehydrogenase</fullName>
    </submittedName>
</protein>
<keyword evidence="4" id="KW-1185">Reference proteome</keyword>
<feature type="domain" description="Gfo/Idh/MocA-like oxidoreductase N-terminal" evidence="1">
    <location>
        <begin position="4"/>
        <end position="121"/>
    </location>
</feature>
<reference evidence="3 4" key="1">
    <citation type="submission" date="2021-03" db="EMBL/GenBank/DDBJ databases">
        <title>Genomic Encyclopedia of Type Strains, Phase IV (KMG-IV): sequencing the most valuable type-strain genomes for metagenomic binning, comparative biology and taxonomic classification.</title>
        <authorList>
            <person name="Goeker M."/>
        </authorList>
    </citation>
    <scope>NUCLEOTIDE SEQUENCE [LARGE SCALE GENOMIC DNA]</scope>
    <source>
        <strain evidence="3 4">DSM 3984</strain>
    </source>
</reference>
<sequence length="329" mass="37343">MKKIRFGVIGTGKIVDNFLKAALTHENFELVAMYSRILEKAKDFGEKYGAKKFFDNLESFSKCEDIDAVYIASPNSLHSSQAIMCIKNNKHVLCEKPMASNLREVKKMTSLAEEKGVLLMEAMRITVLPNFLRVKENLHKIGKIRRYFASYCQYSSRYDKYKEGIILNAFKRELSNGALMDIGVYCIHPMIALFGKPNGIVSQAVFLENGIDGQGTAMVSYGDTSGLIMYSKISDSKLPLEIQGEDGTILIDSILFKNVKIIYRNGKEEVISIKQREDDMYYELDEFINVINNNEIDSMKNSHKNSLIAIELMDKIRSQIGLEFPADFN</sequence>
<evidence type="ECO:0000313" key="4">
    <source>
        <dbReference type="Proteomes" id="UP000783390"/>
    </source>
</evidence>
<accession>A0ABS4F2N9</accession>
<dbReference type="InterPro" id="IPR036291">
    <property type="entry name" value="NAD(P)-bd_dom_sf"/>
</dbReference>
<dbReference type="PANTHER" id="PTHR43054:SF1">
    <property type="entry name" value="SCYLLO-INOSITOL 2-DEHYDROGENASE (NADP(+)) IOLU"/>
    <property type="match status" value="1"/>
</dbReference>
<comment type="caution">
    <text evidence="3">The sequence shown here is derived from an EMBL/GenBank/DDBJ whole genome shotgun (WGS) entry which is preliminary data.</text>
</comment>
<evidence type="ECO:0000259" key="2">
    <source>
        <dbReference type="Pfam" id="PF22725"/>
    </source>
</evidence>
<dbReference type="Pfam" id="PF22725">
    <property type="entry name" value="GFO_IDH_MocA_C3"/>
    <property type="match status" value="1"/>
</dbReference>
<dbReference type="Pfam" id="PF01408">
    <property type="entry name" value="GFO_IDH_MocA"/>
    <property type="match status" value="1"/>
</dbReference>
<organism evidence="3 4">
    <name type="scientific">Clostridium moniliforme</name>
    <dbReference type="NCBI Taxonomy" id="39489"/>
    <lineage>
        <taxon>Bacteria</taxon>
        <taxon>Bacillati</taxon>
        <taxon>Bacillota</taxon>
        <taxon>Clostridia</taxon>
        <taxon>Eubacteriales</taxon>
        <taxon>Clostridiaceae</taxon>
        <taxon>Clostridium</taxon>
    </lineage>
</organism>